<name>A0A2G9HMF4_9LAMI</name>
<dbReference type="EMBL" id="NKXS01001413">
    <property type="protein sequence ID" value="PIN18718.1"/>
    <property type="molecule type" value="Genomic_DNA"/>
</dbReference>
<dbReference type="AlphaFoldDB" id="A0A2G9HMF4"/>
<accession>A0A2G9HMF4</accession>
<sequence>MSWSVERYLVNPSLILFLNMAYGIAKYLFKKNVVFLIPLYWPHFEIYKHMPPFCCLVEHFVMRTNCLLWIFVPRRCFTP</sequence>
<proteinExistence type="predicted"/>
<keyword evidence="1" id="KW-0812">Transmembrane</keyword>
<evidence type="ECO:0000313" key="2">
    <source>
        <dbReference type="EMBL" id="PIN18718.1"/>
    </source>
</evidence>
<feature type="transmembrane region" description="Helical" evidence="1">
    <location>
        <begin position="12"/>
        <end position="29"/>
    </location>
</feature>
<organism evidence="2 3">
    <name type="scientific">Handroanthus impetiginosus</name>
    <dbReference type="NCBI Taxonomy" id="429701"/>
    <lineage>
        <taxon>Eukaryota</taxon>
        <taxon>Viridiplantae</taxon>
        <taxon>Streptophyta</taxon>
        <taxon>Embryophyta</taxon>
        <taxon>Tracheophyta</taxon>
        <taxon>Spermatophyta</taxon>
        <taxon>Magnoliopsida</taxon>
        <taxon>eudicotyledons</taxon>
        <taxon>Gunneridae</taxon>
        <taxon>Pentapetalae</taxon>
        <taxon>asterids</taxon>
        <taxon>lamiids</taxon>
        <taxon>Lamiales</taxon>
        <taxon>Bignoniaceae</taxon>
        <taxon>Crescentiina</taxon>
        <taxon>Tabebuia alliance</taxon>
        <taxon>Handroanthus</taxon>
    </lineage>
</organism>
<evidence type="ECO:0000256" key="1">
    <source>
        <dbReference type="SAM" id="Phobius"/>
    </source>
</evidence>
<protein>
    <submittedName>
        <fullName evidence="2">Uncharacterized protein</fullName>
    </submittedName>
</protein>
<dbReference type="Proteomes" id="UP000231279">
    <property type="component" value="Unassembled WGS sequence"/>
</dbReference>
<gene>
    <name evidence="2" type="ORF">CDL12_08610</name>
</gene>
<keyword evidence="1" id="KW-0472">Membrane</keyword>
<keyword evidence="1" id="KW-1133">Transmembrane helix</keyword>
<keyword evidence="3" id="KW-1185">Reference proteome</keyword>
<reference evidence="3" key="1">
    <citation type="journal article" date="2018" name="Gigascience">
        <title>Genome assembly of the Pink Ipe (Handroanthus impetiginosus, Bignoniaceae), a highly valued, ecologically keystone Neotropical timber forest tree.</title>
        <authorList>
            <person name="Silva-Junior O.B."/>
            <person name="Grattapaglia D."/>
            <person name="Novaes E."/>
            <person name="Collevatti R.G."/>
        </authorList>
    </citation>
    <scope>NUCLEOTIDE SEQUENCE [LARGE SCALE GENOMIC DNA]</scope>
    <source>
        <strain evidence="3">cv. UFG-1</strain>
    </source>
</reference>
<evidence type="ECO:0000313" key="3">
    <source>
        <dbReference type="Proteomes" id="UP000231279"/>
    </source>
</evidence>
<comment type="caution">
    <text evidence="2">The sequence shown here is derived from an EMBL/GenBank/DDBJ whole genome shotgun (WGS) entry which is preliminary data.</text>
</comment>